<dbReference type="AlphaFoldDB" id="A0A7R9AWH1"/>
<evidence type="ECO:0000256" key="6">
    <source>
        <dbReference type="ARBA" id="ARBA00022741"/>
    </source>
</evidence>
<dbReference type="InterPro" id="IPR006179">
    <property type="entry name" value="5_nucleotidase/apyrase"/>
</dbReference>
<dbReference type="GO" id="GO:0005886">
    <property type="term" value="C:plasma membrane"/>
    <property type="evidence" value="ECO:0007669"/>
    <property type="project" value="TreeGrafter"/>
</dbReference>
<keyword evidence="7 8" id="KW-0378">Hydrolase</keyword>
<evidence type="ECO:0000256" key="2">
    <source>
        <dbReference type="ARBA" id="ARBA00006654"/>
    </source>
</evidence>
<dbReference type="InterPro" id="IPR036907">
    <property type="entry name" value="5'-Nucleotdase_C_sf"/>
</dbReference>
<dbReference type="GO" id="GO:0046872">
    <property type="term" value="F:metal ion binding"/>
    <property type="evidence" value="ECO:0007669"/>
    <property type="project" value="UniProtKB-KW"/>
</dbReference>
<gene>
    <name evidence="11" type="ORF">TSIB3V08_LOCUS5539</name>
</gene>
<evidence type="ECO:0000256" key="1">
    <source>
        <dbReference type="ARBA" id="ARBA00000815"/>
    </source>
</evidence>
<evidence type="ECO:0000256" key="8">
    <source>
        <dbReference type="RuleBase" id="RU362119"/>
    </source>
</evidence>
<dbReference type="GO" id="GO:0006196">
    <property type="term" value="P:AMP catabolic process"/>
    <property type="evidence" value="ECO:0007669"/>
    <property type="project" value="TreeGrafter"/>
</dbReference>
<feature type="domain" description="Calcineurin-like phosphoesterase" evidence="9">
    <location>
        <begin position="92"/>
        <end position="219"/>
    </location>
</feature>
<organism evidence="11">
    <name type="scientific">Timema shepardi</name>
    <name type="common">Walking stick</name>
    <dbReference type="NCBI Taxonomy" id="629360"/>
    <lineage>
        <taxon>Eukaryota</taxon>
        <taxon>Metazoa</taxon>
        <taxon>Ecdysozoa</taxon>
        <taxon>Arthropoda</taxon>
        <taxon>Hexapoda</taxon>
        <taxon>Insecta</taxon>
        <taxon>Pterygota</taxon>
        <taxon>Neoptera</taxon>
        <taxon>Polyneoptera</taxon>
        <taxon>Phasmatodea</taxon>
        <taxon>Timematodea</taxon>
        <taxon>Timematoidea</taxon>
        <taxon>Timematidae</taxon>
        <taxon>Timema</taxon>
    </lineage>
</organism>
<dbReference type="EC" id="3.1.3.5" evidence="3"/>
<name>A0A7R9AWH1_TIMSH</name>
<keyword evidence="6 8" id="KW-0547">Nucleotide-binding</keyword>
<dbReference type="Pfam" id="PF00149">
    <property type="entry name" value="Metallophos"/>
    <property type="match status" value="1"/>
</dbReference>
<reference evidence="11" key="1">
    <citation type="submission" date="2020-11" db="EMBL/GenBank/DDBJ databases">
        <authorList>
            <person name="Tran Van P."/>
        </authorList>
    </citation>
    <scope>NUCLEOTIDE SEQUENCE</scope>
</reference>
<dbReference type="InterPro" id="IPR008334">
    <property type="entry name" value="5'-Nucleotdase_C"/>
</dbReference>
<dbReference type="PRINTS" id="PR01607">
    <property type="entry name" value="APYRASEFAMLY"/>
</dbReference>
<proteinExistence type="inferred from homology"/>
<evidence type="ECO:0000259" key="10">
    <source>
        <dbReference type="Pfam" id="PF02872"/>
    </source>
</evidence>
<evidence type="ECO:0000256" key="3">
    <source>
        <dbReference type="ARBA" id="ARBA00012643"/>
    </source>
</evidence>
<dbReference type="SUPFAM" id="SSF56300">
    <property type="entry name" value="Metallo-dependent phosphatases"/>
    <property type="match status" value="1"/>
</dbReference>
<protein>
    <recommendedName>
        <fullName evidence="3">5'-nucleotidase</fullName>
        <ecNumber evidence="3">3.1.3.5</ecNumber>
    </recommendedName>
</protein>
<evidence type="ECO:0000256" key="4">
    <source>
        <dbReference type="ARBA" id="ARBA00022723"/>
    </source>
</evidence>
<comment type="similarity">
    <text evidence="2 8">Belongs to the 5'-nucleotidase family.</text>
</comment>
<accession>A0A7R9AWH1</accession>
<keyword evidence="5" id="KW-0732">Signal</keyword>
<evidence type="ECO:0000256" key="5">
    <source>
        <dbReference type="ARBA" id="ARBA00022729"/>
    </source>
</evidence>
<dbReference type="PANTHER" id="PTHR11575">
    <property type="entry name" value="5'-NUCLEOTIDASE-RELATED"/>
    <property type="match status" value="1"/>
</dbReference>
<dbReference type="GO" id="GO:0000166">
    <property type="term" value="F:nucleotide binding"/>
    <property type="evidence" value="ECO:0007669"/>
    <property type="project" value="UniProtKB-KW"/>
</dbReference>
<evidence type="ECO:0000313" key="11">
    <source>
        <dbReference type="EMBL" id="CAD7261399.1"/>
    </source>
</evidence>
<dbReference type="GO" id="GO:0008253">
    <property type="term" value="F:5'-nucleotidase activity"/>
    <property type="evidence" value="ECO:0007669"/>
    <property type="project" value="UniProtKB-EC"/>
</dbReference>
<dbReference type="InterPro" id="IPR004843">
    <property type="entry name" value="Calcineurin-like_PHP"/>
</dbReference>
<evidence type="ECO:0000259" key="9">
    <source>
        <dbReference type="Pfam" id="PF00149"/>
    </source>
</evidence>
<dbReference type="InterPro" id="IPR029052">
    <property type="entry name" value="Metallo-depent_PP-like"/>
</dbReference>
<dbReference type="EMBL" id="OC002175">
    <property type="protein sequence ID" value="CAD7261399.1"/>
    <property type="molecule type" value="Genomic_DNA"/>
</dbReference>
<dbReference type="SUPFAM" id="SSF55816">
    <property type="entry name" value="5'-nucleotidase (syn. UDP-sugar hydrolase), C-terminal domain"/>
    <property type="match status" value="1"/>
</dbReference>
<dbReference type="FunFam" id="3.60.21.10:FF:000020">
    <property type="entry name" value="NT5E isoform 4"/>
    <property type="match status" value="1"/>
</dbReference>
<feature type="domain" description="5'-Nucleotidase C-terminal" evidence="10">
    <location>
        <begin position="292"/>
        <end position="442"/>
    </location>
</feature>
<dbReference type="Gene3D" id="3.60.21.10">
    <property type="match status" value="1"/>
</dbReference>
<comment type="catalytic activity">
    <reaction evidence="1">
        <text>a ribonucleoside 5'-phosphate + H2O = a ribonucleoside + phosphate</text>
        <dbReference type="Rhea" id="RHEA:12484"/>
        <dbReference type="ChEBI" id="CHEBI:15377"/>
        <dbReference type="ChEBI" id="CHEBI:18254"/>
        <dbReference type="ChEBI" id="CHEBI:43474"/>
        <dbReference type="ChEBI" id="CHEBI:58043"/>
        <dbReference type="EC" id="3.1.3.5"/>
    </reaction>
</comment>
<dbReference type="PANTHER" id="PTHR11575:SF24">
    <property type="entry name" value="5'-NUCLEOTIDASE"/>
    <property type="match status" value="1"/>
</dbReference>
<dbReference type="Pfam" id="PF02872">
    <property type="entry name" value="5_nucleotid_C"/>
    <property type="match status" value="1"/>
</dbReference>
<evidence type="ECO:0000256" key="7">
    <source>
        <dbReference type="ARBA" id="ARBA00022801"/>
    </source>
</evidence>
<sequence length="495" mass="54114">MRDLYPYSRGGRVENYFGKITLSTPDRDSNLKLLLIGSLVHCASLALDHAATKVNAVQAQIVECVYSSEEETHQTTVLKESNTAHRINSFQSLGNHEFDDGVSGLIPFLNNVTCPVLASNLDLSEEPLLAATPLANSTILVVNGTRIGVIGYLTPDTKELSKSEKVKYIDEVEAIKLEADKLKNQGINILIALGHSGFRKDIQIATEVPDIDVVIGGHTNTFLYTGNQPDLEVPESLYPHVVTQSSGRKVPVVQAYAYTKYLGQLDLMFDEHGEIISYKGNPILLDSSVTREGNSVKNVLDYTGSGWTDAPIAIQHGGGIRNSIENTANSGTVTRADILEVLPFENAVQKVDLKGDAVLEMLEHSVKNYDLSEAVGGFLQFSGLYVTYDVTKESGKRVVSAMARCGDCRVPTYSPVQTNQTYSILVPSFLVDGGDGFTVFKEKAIKIITLGNCVRVCTAYICKKSISKIDPIFSSLGVKTYKFALRLIKTPWHQL</sequence>
<keyword evidence="4" id="KW-0479">Metal-binding</keyword>